<reference evidence="1 2" key="1">
    <citation type="submission" date="2019-03" db="EMBL/GenBank/DDBJ databases">
        <title>Subsurface microbial communities from deep shales in Ohio and West Virginia, USA.</title>
        <authorList>
            <person name="Wrighton K."/>
        </authorList>
    </citation>
    <scope>NUCLEOTIDE SEQUENCE [LARGE SCALE GENOMIC DNA]</scope>
    <source>
        <strain evidence="1 2">MA284_T2</strain>
    </source>
</reference>
<sequence length="66" mass="7802">MKITDINTMSKEEVKEEMKSAKSKDKLYFNFKHKISTGEVKEVEVYSQPIPFVEKDYLYSIIHEAK</sequence>
<gene>
    <name evidence="1" type="ORF">DFR79_10919</name>
</gene>
<protein>
    <submittedName>
        <fullName evidence="1">Uncharacterized protein</fullName>
    </submittedName>
</protein>
<evidence type="ECO:0000313" key="2">
    <source>
        <dbReference type="Proteomes" id="UP000295064"/>
    </source>
</evidence>
<dbReference type="RefSeq" id="WP_133514833.1">
    <property type="nucleotide sequence ID" value="NZ_SNWX01000009.1"/>
</dbReference>
<name>A0A4R6LUA3_9FIRM</name>
<organism evidence="1 2">
    <name type="scientific">Halanaerobium saccharolyticum</name>
    <dbReference type="NCBI Taxonomy" id="43595"/>
    <lineage>
        <taxon>Bacteria</taxon>
        <taxon>Bacillati</taxon>
        <taxon>Bacillota</taxon>
        <taxon>Clostridia</taxon>
        <taxon>Halanaerobiales</taxon>
        <taxon>Halanaerobiaceae</taxon>
        <taxon>Halanaerobium</taxon>
    </lineage>
</organism>
<dbReference type="Proteomes" id="UP000295064">
    <property type="component" value="Unassembled WGS sequence"/>
</dbReference>
<comment type="caution">
    <text evidence="1">The sequence shown here is derived from an EMBL/GenBank/DDBJ whole genome shotgun (WGS) entry which is preliminary data.</text>
</comment>
<dbReference type="EMBL" id="SNWX01000009">
    <property type="protein sequence ID" value="TDO91271.1"/>
    <property type="molecule type" value="Genomic_DNA"/>
</dbReference>
<evidence type="ECO:0000313" key="1">
    <source>
        <dbReference type="EMBL" id="TDO91271.1"/>
    </source>
</evidence>
<accession>A0A4R6LUA3</accession>
<proteinExistence type="predicted"/>
<dbReference type="AlphaFoldDB" id="A0A4R6LUA3"/>